<accession>W4Q3Q7</accession>
<dbReference type="SUPFAM" id="SSF50341">
    <property type="entry name" value="CheW-like"/>
    <property type="match status" value="1"/>
</dbReference>
<dbReference type="Pfam" id="PF01584">
    <property type="entry name" value="CheW"/>
    <property type="match status" value="1"/>
</dbReference>
<dbReference type="Proteomes" id="UP000018890">
    <property type="component" value="Unassembled WGS sequence"/>
</dbReference>
<evidence type="ECO:0000313" key="3">
    <source>
        <dbReference type="Proteomes" id="UP000018890"/>
    </source>
</evidence>
<dbReference type="AlphaFoldDB" id="W4Q3Q7"/>
<dbReference type="PANTHER" id="PTHR22617">
    <property type="entry name" value="CHEMOTAXIS SENSOR HISTIDINE KINASE-RELATED"/>
    <property type="match status" value="1"/>
</dbReference>
<gene>
    <name evidence="2" type="ORF">JCM9140_2009</name>
</gene>
<dbReference type="OrthoDB" id="9794382at2"/>
<evidence type="ECO:0000313" key="2">
    <source>
        <dbReference type="EMBL" id="GAE25984.1"/>
    </source>
</evidence>
<sequence length="147" mass="16712">MTEHRRGEQFVVFSVNQQLYSLSIEEVVEILRVPTITSVPGINEMIEGVINLRGSIIPVISLHKRFDLKVPKKHKKNRVVIVQGESENIGLIVEEVRMVTKFEEENVEPTPGQTLKEEIFNGFAKLDGQVIGILDLKKVLYEFEQVG</sequence>
<dbReference type="STRING" id="1236970.JCM9140_2009"/>
<dbReference type="GO" id="GO:0006935">
    <property type="term" value="P:chemotaxis"/>
    <property type="evidence" value="ECO:0007669"/>
    <property type="project" value="InterPro"/>
</dbReference>
<evidence type="ECO:0000259" key="1">
    <source>
        <dbReference type="PROSITE" id="PS50851"/>
    </source>
</evidence>
<protein>
    <submittedName>
        <fullName evidence="2">Chemotaxis signal transduction protein</fullName>
    </submittedName>
</protein>
<keyword evidence="3" id="KW-1185">Reference proteome</keyword>
<dbReference type="InterPro" id="IPR039315">
    <property type="entry name" value="CheW"/>
</dbReference>
<reference evidence="2" key="1">
    <citation type="journal article" date="2014" name="Genome Announc.">
        <title>Draft Genome Sequences of Three Alkaliphilic Bacillus Strains, Bacillus wakoensis JCM 9140T, Bacillus akibai JCM 9157T, and Bacillus hemicellulosilyticus JCM 9152T.</title>
        <authorList>
            <person name="Yuki M."/>
            <person name="Oshima K."/>
            <person name="Suda W."/>
            <person name="Oshida Y."/>
            <person name="Kitamura K."/>
            <person name="Iida T."/>
            <person name="Hattori M."/>
            <person name="Ohkuma M."/>
        </authorList>
    </citation>
    <scope>NUCLEOTIDE SEQUENCE [LARGE SCALE GENOMIC DNA]</scope>
    <source>
        <strain evidence="2">JCM 9140</strain>
    </source>
</reference>
<dbReference type="PANTHER" id="PTHR22617:SF23">
    <property type="entry name" value="CHEMOTAXIS PROTEIN CHEW"/>
    <property type="match status" value="1"/>
</dbReference>
<dbReference type="InterPro" id="IPR036061">
    <property type="entry name" value="CheW-like_dom_sf"/>
</dbReference>
<name>W4Q3Q7_9BACI</name>
<dbReference type="EMBL" id="BAUT01000016">
    <property type="protein sequence ID" value="GAE25984.1"/>
    <property type="molecule type" value="Genomic_DNA"/>
</dbReference>
<dbReference type="Gene3D" id="2.30.30.40">
    <property type="entry name" value="SH3 Domains"/>
    <property type="match status" value="1"/>
</dbReference>
<comment type="caution">
    <text evidence="2">The sequence shown here is derived from an EMBL/GenBank/DDBJ whole genome shotgun (WGS) entry which is preliminary data.</text>
</comment>
<dbReference type="GO" id="GO:0005829">
    <property type="term" value="C:cytosol"/>
    <property type="evidence" value="ECO:0007669"/>
    <property type="project" value="TreeGrafter"/>
</dbReference>
<dbReference type="SMART" id="SM00260">
    <property type="entry name" value="CheW"/>
    <property type="match status" value="1"/>
</dbReference>
<organism evidence="2 3">
    <name type="scientific">Halalkalibacter wakoensis JCM 9140</name>
    <dbReference type="NCBI Taxonomy" id="1236970"/>
    <lineage>
        <taxon>Bacteria</taxon>
        <taxon>Bacillati</taxon>
        <taxon>Bacillota</taxon>
        <taxon>Bacilli</taxon>
        <taxon>Bacillales</taxon>
        <taxon>Bacillaceae</taxon>
        <taxon>Halalkalibacter</taxon>
    </lineage>
</organism>
<dbReference type="RefSeq" id="WP_034745092.1">
    <property type="nucleotide sequence ID" value="NZ_BAUT01000016.1"/>
</dbReference>
<dbReference type="PROSITE" id="PS50851">
    <property type="entry name" value="CHEW"/>
    <property type="match status" value="1"/>
</dbReference>
<dbReference type="InterPro" id="IPR002545">
    <property type="entry name" value="CheW-lke_dom"/>
</dbReference>
<proteinExistence type="predicted"/>
<feature type="domain" description="CheW-like" evidence="1">
    <location>
        <begin position="7"/>
        <end position="145"/>
    </location>
</feature>
<dbReference type="Gene3D" id="2.40.50.180">
    <property type="entry name" value="CheA-289, Domain 4"/>
    <property type="match status" value="1"/>
</dbReference>
<dbReference type="GO" id="GO:0007165">
    <property type="term" value="P:signal transduction"/>
    <property type="evidence" value="ECO:0007669"/>
    <property type="project" value="InterPro"/>
</dbReference>